<evidence type="ECO:0000313" key="1">
    <source>
        <dbReference type="EMBL" id="KRZ16059.1"/>
    </source>
</evidence>
<comment type="caution">
    <text evidence="1">The sequence shown here is derived from an EMBL/GenBank/DDBJ whole genome shotgun (WGS) entry which is preliminary data.</text>
</comment>
<dbReference type="EMBL" id="JYDS01000305">
    <property type="protein sequence ID" value="KRZ16059.1"/>
    <property type="molecule type" value="Genomic_DNA"/>
</dbReference>
<evidence type="ECO:0000313" key="2">
    <source>
        <dbReference type="Proteomes" id="UP000054805"/>
    </source>
</evidence>
<sequence>MLEKLASNCKAEKPERASSPVAVADRSISVHRYNCYRSGRGQWSIHHYWSATVSYCCATVERWQQSIDHRVVHATGRPSQVKWSPLYIDDRSLGLSHSQHQHSTLLTFILN</sequence>
<dbReference type="AlphaFoldDB" id="A0A0V1HZG1"/>
<keyword evidence="2" id="KW-1185">Reference proteome</keyword>
<protein>
    <submittedName>
        <fullName evidence="1">Uncharacterized protein</fullName>
    </submittedName>
</protein>
<gene>
    <name evidence="1" type="ORF">T4B_13097</name>
</gene>
<dbReference type="Proteomes" id="UP000054805">
    <property type="component" value="Unassembled WGS sequence"/>
</dbReference>
<name>A0A0V1HZG1_TRIPS</name>
<reference evidence="1 2" key="1">
    <citation type="submission" date="2015-01" db="EMBL/GenBank/DDBJ databases">
        <title>Evolution of Trichinella species and genotypes.</title>
        <authorList>
            <person name="Korhonen P.K."/>
            <person name="Edoardo P."/>
            <person name="Giuseppe L.R."/>
            <person name="Gasser R.B."/>
        </authorList>
    </citation>
    <scope>NUCLEOTIDE SEQUENCE [LARGE SCALE GENOMIC DNA]</scope>
    <source>
        <strain evidence="1">ISS588</strain>
    </source>
</reference>
<proteinExistence type="predicted"/>
<organism evidence="1 2">
    <name type="scientific">Trichinella pseudospiralis</name>
    <name type="common">Parasitic roundworm</name>
    <dbReference type="NCBI Taxonomy" id="6337"/>
    <lineage>
        <taxon>Eukaryota</taxon>
        <taxon>Metazoa</taxon>
        <taxon>Ecdysozoa</taxon>
        <taxon>Nematoda</taxon>
        <taxon>Enoplea</taxon>
        <taxon>Dorylaimia</taxon>
        <taxon>Trichinellida</taxon>
        <taxon>Trichinellidae</taxon>
        <taxon>Trichinella</taxon>
    </lineage>
</organism>
<accession>A0A0V1HZG1</accession>